<name>A0AAD5Y716_9FUNG</name>
<keyword evidence="2" id="KW-1185">Reference proteome</keyword>
<protein>
    <submittedName>
        <fullName evidence="1">Uncharacterized protein</fullName>
    </submittedName>
</protein>
<dbReference type="EMBL" id="JADGKB010000060">
    <property type="protein sequence ID" value="KAJ3255810.1"/>
    <property type="molecule type" value="Genomic_DNA"/>
</dbReference>
<dbReference type="Proteomes" id="UP001210925">
    <property type="component" value="Unassembled WGS sequence"/>
</dbReference>
<reference evidence="1" key="1">
    <citation type="submission" date="2020-05" db="EMBL/GenBank/DDBJ databases">
        <title>Phylogenomic resolution of chytrid fungi.</title>
        <authorList>
            <person name="Stajich J.E."/>
            <person name="Amses K."/>
            <person name="Simmons R."/>
            <person name="Seto K."/>
            <person name="Myers J."/>
            <person name="Bonds A."/>
            <person name="Quandt C.A."/>
            <person name="Barry K."/>
            <person name="Liu P."/>
            <person name="Grigoriev I."/>
            <person name="Longcore J.E."/>
            <person name="James T.Y."/>
        </authorList>
    </citation>
    <scope>NUCLEOTIDE SEQUENCE</scope>
    <source>
        <strain evidence="1">PLAUS21</strain>
    </source>
</reference>
<proteinExistence type="predicted"/>
<accession>A0AAD5Y716</accession>
<organism evidence="1 2">
    <name type="scientific">Boothiomyces macroporosus</name>
    <dbReference type="NCBI Taxonomy" id="261099"/>
    <lineage>
        <taxon>Eukaryota</taxon>
        <taxon>Fungi</taxon>
        <taxon>Fungi incertae sedis</taxon>
        <taxon>Chytridiomycota</taxon>
        <taxon>Chytridiomycota incertae sedis</taxon>
        <taxon>Chytridiomycetes</taxon>
        <taxon>Rhizophydiales</taxon>
        <taxon>Terramycetaceae</taxon>
        <taxon>Boothiomyces</taxon>
    </lineage>
</organism>
<gene>
    <name evidence="1" type="ORF">HK103_006068</name>
</gene>
<comment type="caution">
    <text evidence="1">The sequence shown here is derived from an EMBL/GenBank/DDBJ whole genome shotgun (WGS) entry which is preliminary data.</text>
</comment>
<dbReference type="AlphaFoldDB" id="A0AAD5Y716"/>
<sequence>MPARVEGSLNDEWNIINEFADGEKFVQHPYYTEKFSGEFFRNANGDSFYEDFSVTQDFTERYHTTCKSSVMEGDESIAGSISSVCPLNDQVIEELDEFSCGKSPENDGSVQQSSSNGQLIFCELIEDDLTNKLPECAMTKPTDSEATCNTITSNPKAKVPEFNFTSIAPSIDVKKLESDYSDNHISTKPSLSVCPDLIAKFEVQKSKSLEGFSEWKTKVVDFHRENPGLMAQVFKVDLHSLKEGEYWFGPDFILNCNQHQAPIDSAFVRLITSEGCTGKKYLTAIGKQRVELKIGYFEQINNLLSIKVRDDGMLAMYDKTNPLYVKICSDPPDMFYDYNHDMVFVGIITPDEKIKVNIFGQDEVHDVDFYPNGCQVLYTDQLSKLQNVYKSRVVPLTIFSDNLALIDFNYSYTCNIRGKYQTKHIDLYIPAGANPCYF</sequence>
<evidence type="ECO:0000313" key="1">
    <source>
        <dbReference type="EMBL" id="KAJ3255810.1"/>
    </source>
</evidence>
<evidence type="ECO:0000313" key="2">
    <source>
        <dbReference type="Proteomes" id="UP001210925"/>
    </source>
</evidence>